<keyword evidence="6" id="KW-0812">Transmembrane</keyword>
<dbReference type="GO" id="GO:0051480">
    <property type="term" value="P:regulation of cytosolic calcium ion concentration"/>
    <property type="evidence" value="ECO:0007669"/>
    <property type="project" value="TreeGrafter"/>
</dbReference>
<feature type="transmembrane region" description="Helical" evidence="6">
    <location>
        <begin position="224"/>
        <end position="244"/>
    </location>
</feature>
<keyword evidence="3" id="KW-0406">Ion transport</keyword>
<evidence type="ECO:0000256" key="6">
    <source>
        <dbReference type="SAM" id="Phobius"/>
    </source>
</evidence>
<protein>
    <submittedName>
        <fullName evidence="10">Ion_trans domain-containing protein</fullName>
    </submittedName>
</protein>
<proteinExistence type="predicted"/>
<dbReference type="SMART" id="SM01420">
    <property type="entry name" value="TRP_2"/>
    <property type="match status" value="1"/>
</dbReference>
<dbReference type="GO" id="GO:0005886">
    <property type="term" value="C:plasma membrane"/>
    <property type="evidence" value="ECO:0007669"/>
    <property type="project" value="TreeGrafter"/>
</dbReference>
<dbReference type="Proteomes" id="UP000095282">
    <property type="component" value="Unplaced"/>
</dbReference>
<dbReference type="PANTHER" id="PTHR10117:SF50">
    <property type="entry name" value="ANK_REP_REGION DOMAIN-CONTAINING PROTEIN"/>
    <property type="match status" value="1"/>
</dbReference>
<dbReference type="STRING" id="1561998.A0A1I7UHT2"/>
<feature type="transmembrane region" description="Helical" evidence="6">
    <location>
        <begin position="256"/>
        <end position="276"/>
    </location>
</feature>
<feature type="chain" id="PRO_5009309002" evidence="7">
    <location>
        <begin position="19"/>
        <end position="697"/>
    </location>
</feature>
<keyword evidence="4" id="KW-0407">Ion channel</keyword>
<evidence type="ECO:0000256" key="7">
    <source>
        <dbReference type="SAM" id="SignalP"/>
    </source>
</evidence>
<sequence length="697" mass="79949">MTPLMLASILNNFPVVQCLLLRGHSFQIPHFLTCECDICKRQTVNNRSSTRLVDVMRAVSSEAYLWLATDDVSAAACSVAHDLQTLISEDCLEHVEIYRHLEANVQRFLARISDQAWRSEEFNVLVANKNYCARRSTELSSPRLMMAMDSEMRQFTCSTNAQTTIKSVFRGDWLNFGNKPRRDAWRLLRSSFLMPFLVFLHAAVPNQGTTMSVPLARYISHVSMYILFLISAILRPTIVFYPNWNHSGYIMSIRVLEGFMYTYILGLLLEKSLLFYRVGKDAFFAFWWRWFDVVLIFSFLLSFIFFIGTISWRENFNPLLIDRMHWPSGEFALLHEIFLSISCVLGISKMFYYIQMIKGVGGSVISIGKCVGKTYTYLLIMVAIIVSFSVGLNILVSPYLNRRSIKTDKSGPDTITTQSYDSLVSEAVCSFNFFDFSIGTSSKNLFWSIFGYLGPSTYITVVGNTGENMDPVSHNLNSATLEILGALYHGIIIITVLNLMTSLLVKKADEVLDNEEMEFKYTRAAMYTEFISWEMAAPPPLNLILVPAHTIHRLPFFQKYKSPSWGSKPTYDDDDNVGFQMNLTEQYKKLLVVIFNRFCASKECKYKTIWRTEFDKDEKQPNHVSFLSTGPHLYPMDNTFEGWRKRESRNIKVPEYDKFEVYRKPVTQNPTNPAPTKRITSTQQPDPKAVAKGIPPV</sequence>
<organism evidence="9 10">
    <name type="scientific">Caenorhabditis tropicalis</name>
    <dbReference type="NCBI Taxonomy" id="1561998"/>
    <lineage>
        <taxon>Eukaryota</taxon>
        <taxon>Metazoa</taxon>
        <taxon>Ecdysozoa</taxon>
        <taxon>Nematoda</taxon>
        <taxon>Chromadorea</taxon>
        <taxon>Rhabditida</taxon>
        <taxon>Rhabditina</taxon>
        <taxon>Rhabditomorpha</taxon>
        <taxon>Rhabditoidea</taxon>
        <taxon>Rhabditidae</taxon>
        <taxon>Peloderinae</taxon>
        <taxon>Caenorhabditis</taxon>
    </lineage>
</organism>
<keyword evidence="1" id="KW-0813">Transport</keyword>
<dbReference type="InterPro" id="IPR013555">
    <property type="entry name" value="TRP_dom"/>
</dbReference>
<keyword evidence="2" id="KW-0677">Repeat</keyword>
<evidence type="ECO:0000313" key="9">
    <source>
        <dbReference type="Proteomes" id="UP000095282"/>
    </source>
</evidence>
<feature type="transmembrane region" description="Helical" evidence="6">
    <location>
        <begin position="445"/>
        <end position="463"/>
    </location>
</feature>
<dbReference type="WBParaSite" id="Csp11.Scaffold629.g9473.t1">
    <property type="protein sequence ID" value="Csp11.Scaffold629.g9473.t1"/>
    <property type="gene ID" value="Csp11.Scaffold629.g9473"/>
</dbReference>
<feature type="region of interest" description="Disordered" evidence="5">
    <location>
        <begin position="663"/>
        <end position="697"/>
    </location>
</feature>
<keyword evidence="6" id="KW-1133">Transmembrane helix</keyword>
<evidence type="ECO:0000313" key="10">
    <source>
        <dbReference type="WBParaSite" id="Csp11.Scaffold629.g9473.t1"/>
    </source>
</evidence>
<keyword evidence="6" id="KW-0472">Membrane</keyword>
<feature type="transmembrane region" description="Helical" evidence="6">
    <location>
        <begin position="483"/>
        <end position="505"/>
    </location>
</feature>
<dbReference type="GO" id="GO:0007338">
    <property type="term" value="P:single fertilization"/>
    <property type="evidence" value="ECO:0007669"/>
    <property type="project" value="TreeGrafter"/>
</dbReference>
<feature type="signal peptide" evidence="7">
    <location>
        <begin position="1"/>
        <end position="18"/>
    </location>
</feature>
<accession>A0A1I7UHT2</accession>
<feature type="transmembrane region" description="Helical" evidence="6">
    <location>
        <begin position="374"/>
        <end position="396"/>
    </location>
</feature>
<evidence type="ECO:0000256" key="3">
    <source>
        <dbReference type="ARBA" id="ARBA00023065"/>
    </source>
</evidence>
<evidence type="ECO:0000256" key="1">
    <source>
        <dbReference type="ARBA" id="ARBA00022448"/>
    </source>
</evidence>
<dbReference type="GO" id="GO:0034703">
    <property type="term" value="C:cation channel complex"/>
    <property type="evidence" value="ECO:0007669"/>
    <property type="project" value="TreeGrafter"/>
</dbReference>
<keyword evidence="7" id="KW-0732">Signal</keyword>
<feature type="transmembrane region" description="Helical" evidence="6">
    <location>
        <begin position="333"/>
        <end position="354"/>
    </location>
</feature>
<evidence type="ECO:0000256" key="4">
    <source>
        <dbReference type="ARBA" id="ARBA00023303"/>
    </source>
</evidence>
<evidence type="ECO:0000259" key="8">
    <source>
        <dbReference type="SMART" id="SM01420"/>
    </source>
</evidence>
<keyword evidence="9" id="KW-1185">Reference proteome</keyword>
<feature type="transmembrane region" description="Helical" evidence="6">
    <location>
        <begin position="187"/>
        <end position="204"/>
    </location>
</feature>
<dbReference type="AlphaFoldDB" id="A0A1I7UHT2"/>
<evidence type="ECO:0000256" key="2">
    <source>
        <dbReference type="ARBA" id="ARBA00022737"/>
    </source>
</evidence>
<name>A0A1I7UHT2_9PELO</name>
<dbReference type="GO" id="GO:0015279">
    <property type="term" value="F:store-operated calcium channel activity"/>
    <property type="evidence" value="ECO:0007669"/>
    <property type="project" value="TreeGrafter"/>
</dbReference>
<dbReference type="InterPro" id="IPR002153">
    <property type="entry name" value="TRPC_channel"/>
</dbReference>
<reference evidence="10" key="1">
    <citation type="submission" date="2016-11" db="UniProtKB">
        <authorList>
            <consortium name="WormBaseParasite"/>
        </authorList>
    </citation>
    <scope>IDENTIFICATION</scope>
</reference>
<evidence type="ECO:0000256" key="5">
    <source>
        <dbReference type="SAM" id="MobiDB-lite"/>
    </source>
</evidence>
<feature type="transmembrane region" description="Helical" evidence="6">
    <location>
        <begin position="288"/>
        <end position="312"/>
    </location>
</feature>
<feature type="domain" description="Transient receptor ion channel" evidence="8">
    <location>
        <begin position="34"/>
        <end position="95"/>
    </location>
</feature>
<dbReference type="PANTHER" id="PTHR10117">
    <property type="entry name" value="TRANSIENT RECEPTOR POTENTIAL CHANNEL"/>
    <property type="match status" value="1"/>
</dbReference>
<dbReference type="GO" id="GO:0070679">
    <property type="term" value="F:inositol 1,4,5 trisphosphate binding"/>
    <property type="evidence" value="ECO:0007669"/>
    <property type="project" value="TreeGrafter"/>
</dbReference>